<gene>
    <name evidence="4" type="ORF">AUR64_03925</name>
</gene>
<dbReference type="Pfam" id="PF18062">
    <property type="entry name" value="RE_AspBHI_N"/>
    <property type="match status" value="1"/>
</dbReference>
<dbReference type="AlphaFoldDB" id="A0A0W1RFI7"/>
<dbReference type="OrthoDB" id="11472at2157"/>
<reference evidence="4 5" key="1">
    <citation type="submission" date="2015-12" db="EMBL/GenBank/DDBJ databases">
        <title>Haloprofundus marisrubri gen. nov., sp. nov., an extremely halophilic archaeon isolated from the Discovery deep brine-seawater interface in the Red Sea.</title>
        <authorList>
            <person name="Zhang G."/>
            <person name="Stingl U."/>
            <person name="Rashid M."/>
        </authorList>
    </citation>
    <scope>NUCLEOTIDE SEQUENCE [LARGE SCALE GENOMIC DNA]</scope>
    <source>
        <strain evidence="4 5">SB9</strain>
    </source>
</reference>
<dbReference type="Gene3D" id="2.30.280.20">
    <property type="match status" value="1"/>
</dbReference>
<feature type="domain" description="Restriction endonuclease AspBHI N-terminal" evidence="3">
    <location>
        <begin position="49"/>
        <end position="211"/>
    </location>
</feature>
<feature type="region of interest" description="Disordered" evidence="1">
    <location>
        <begin position="197"/>
        <end position="236"/>
    </location>
</feature>
<dbReference type="Proteomes" id="UP000054387">
    <property type="component" value="Unassembled WGS sequence"/>
</dbReference>
<keyword evidence="5" id="KW-1185">Reference proteome</keyword>
<feature type="domain" description="HNH nuclease" evidence="2">
    <location>
        <begin position="257"/>
        <end position="308"/>
    </location>
</feature>
<feature type="compositionally biased region" description="Polar residues" evidence="1">
    <location>
        <begin position="222"/>
        <end position="236"/>
    </location>
</feature>
<dbReference type="InterPro" id="IPR041409">
    <property type="entry name" value="RE_AspBHI_N"/>
</dbReference>
<comment type="caution">
    <text evidence="4">The sequence shown here is derived from an EMBL/GenBank/DDBJ whole genome shotgun (WGS) entry which is preliminary data.</text>
</comment>
<dbReference type="STRING" id="1514971.AUR64_03925"/>
<dbReference type="EMBL" id="LOPU01000004">
    <property type="protein sequence ID" value="KTG11412.1"/>
    <property type="molecule type" value="Genomic_DNA"/>
</dbReference>
<proteinExistence type="predicted"/>
<evidence type="ECO:0000313" key="4">
    <source>
        <dbReference type="EMBL" id="KTG11412.1"/>
    </source>
</evidence>
<evidence type="ECO:0000313" key="5">
    <source>
        <dbReference type="Proteomes" id="UP000054387"/>
    </source>
</evidence>
<organism evidence="4 5">
    <name type="scientific">Haloprofundus marisrubri</name>
    <dbReference type="NCBI Taxonomy" id="1514971"/>
    <lineage>
        <taxon>Archaea</taxon>
        <taxon>Methanobacteriati</taxon>
        <taxon>Methanobacteriota</taxon>
        <taxon>Stenosarchaea group</taxon>
        <taxon>Halobacteria</taxon>
        <taxon>Halobacteriales</taxon>
        <taxon>Haloferacaceae</taxon>
        <taxon>Haloprofundus</taxon>
    </lineage>
</organism>
<evidence type="ECO:0000256" key="1">
    <source>
        <dbReference type="SAM" id="MobiDB-lite"/>
    </source>
</evidence>
<evidence type="ECO:0008006" key="6">
    <source>
        <dbReference type="Google" id="ProtNLM"/>
    </source>
</evidence>
<evidence type="ECO:0000259" key="2">
    <source>
        <dbReference type="Pfam" id="PF13391"/>
    </source>
</evidence>
<dbReference type="InterPro" id="IPR003615">
    <property type="entry name" value="HNH_nuc"/>
</dbReference>
<accession>A0A0W1RFI7</accession>
<sequence length="368" mass="42656">MMRIYRVGERYRDKGRNYNTSDEDEFNSWLSHPIPEDESDLPYLKGMRALRNFSETQKTGEYATFILVSSDQDETYPDEIDLENGEIRYWGDAKYSVKRGTRSKDRFYGNRRLKPHFDTVKESGRDVAAPILFFERKESGYVTFDGVCVLKAVTPDRNRESTDDGVVWTPNYRYHLSVLDIPEISLEWIYNRATADSDAGAPDAWTEWKQSESADDTDPEISTETSTSGTPYSYESSGVRVSESFRNRVFELYDETCVLTEMRTRPLVTLSHIAPRSEAVEYAEDVTNVFLLNWTHHMAFDAGLFTIDTDLRIRVNPEFKTTDAHLLATLHERDGEKITLPEDCEFSTERIRERNEALDWQVDELNTI</sequence>
<protein>
    <recommendedName>
        <fullName evidence="6">Restriction endonuclease</fullName>
    </recommendedName>
</protein>
<name>A0A0W1RFI7_9EURY</name>
<dbReference type="RefSeq" id="WP_058580145.1">
    <property type="nucleotide sequence ID" value="NZ_LOPU01000004.1"/>
</dbReference>
<evidence type="ECO:0000259" key="3">
    <source>
        <dbReference type="Pfam" id="PF18062"/>
    </source>
</evidence>
<dbReference type="Pfam" id="PF13391">
    <property type="entry name" value="HNH_2"/>
    <property type="match status" value="1"/>
</dbReference>